<feature type="chain" id="PRO_5004550388" evidence="1">
    <location>
        <begin position="20"/>
        <end position="199"/>
    </location>
</feature>
<name>S8ECD3_FOMSC</name>
<reference evidence="2 3" key="1">
    <citation type="journal article" date="2012" name="Science">
        <title>The Paleozoic origin of enzymatic lignin decomposition reconstructed from 31 fungal genomes.</title>
        <authorList>
            <person name="Floudas D."/>
            <person name="Binder M."/>
            <person name="Riley R."/>
            <person name="Barry K."/>
            <person name="Blanchette R.A."/>
            <person name="Henrissat B."/>
            <person name="Martinez A.T."/>
            <person name="Otillar R."/>
            <person name="Spatafora J.W."/>
            <person name="Yadav J.S."/>
            <person name="Aerts A."/>
            <person name="Benoit I."/>
            <person name="Boyd A."/>
            <person name="Carlson A."/>
            <person name="Copeland A."/>
            <person name="Coutinho P.M."/>
            <person name="de Vries R.P."/>
            <person name="Ferreira P."/>
            <person name="Findley K."/>
            <person name="Foster B."/>
            <person name="Gaskell J."/>
            <person name="Glotzer D."/>
            <person name="Gorecki P."/>
            <person name="Heitman J."/>
            <person name="Hesse C."/>
            <person name="Hori C."/>
            <person name="Igarashi K."/>
            <person name="Jurgens J.A."/>
            <person name="Kallen N."/>
            <person name="Kersten P."/>
            <person name="Kohler A."/>
            <person name="Kuees U."/>
            <person name="Kumar T.K.A."/>
            <person name="Kuo A."/>
            <person name="LaButti K."/>
            <person name="Larrondo L.F."/>
            <person name="Lindquist E."/>
            <person name="Ling A."/>
            <person name="Lombard V."/>
            <person name="Lucas S."/>
            <person name="Lundell T."/>
            <person name="Martin R."/>
            <person name="McLaughlin D.J."/>
            <person name="Morgenstern I."/>
            <person name="Morin E."/>
            <person name="Murat C."/>
            <person name="Nagy L.G."/>
            <person name="Nolan M."/>
            <person name="Ohm R.A."/>
            <person name="Patyshakuliyeva A."/>
            <person name="Rokas A."/>
            <person name="Ruiz-Duenas F.J."/>
            <person name="Sabat G."/>
            <person name="Salamov A."/>
            <person name="Samejima M."/>
            <person name="Schmutz J."/>
            <person name="Slot J.C."/>
            <person name="St John F."/>
            <person name="Stenlid J."/>
            <person name="Sun H."/>
            <person name="Sun S."/>
            <person name="Syed K."/>
            <person name="Tsang A."/>
            <person name="Wiebenga A."/>
            <person name="Young D."/>
            <person name="Pisabarro A."/>
            <person name="Eastwood D.C."/>
            <person name="Martin F."/>
            <person name="Cullen D."/>
            <person name="Grigoriev I.V."/>
            <person name="Hibbett D.S."/>
        </authorList>
    </citation>
    <scope>NUCLEOTIDE SEQUENCE</scope>
    <source>
        <strain evidence="3">FP-58527</strain>
    </source>
</reference>
<sequence length="199" mass="21488">MFALAWAVAFLAASAQVMAVPIVSRCDEPQTCNATLPYNFTLAAYNPAQPAADPAPLYLTWGQPSHSSAGGYWVFATSVVDSPYASNIFPTFDLTTGYLNAEPAANVTQIVPWGITTNPGDVLSFVQAIGARYPAQIFCAGDESLEYPVLSINNNADGFSICPSIDDYDLDIVVYEPKQNSTFYTYDTCYPIRVVLVPA</sequence>
<keyword evidence="1" id="KW-0732">Signal</keyword>
<feature type="signal peptide" evidence="1">
    <location>
        <begin position="1"/>
        <end position="19"/>
    </location>
</feature>
<dbReference type="OrthoDB" id="2746457at2759"/>
<accession>S8ECD3</accession>
<dbReference type="InParanoid" id="S8ECD3"/>
<dbReference type="EMBL" id="KE504136">
    <property type="protein sequence ID" value="EPT02253.1"/>
    <property type="molecule type" value="Genomic_DNA"/>
</dbReference>
<dbReference type="AlphaFoldDB" id="S8ECD3"/>
<proteinExistence type="predicted"/>
<evidence type="ECO:0000313" key="3">
    <source>
        <dbReference type="Proteomes" id="UP000015241"/>
    </source>
</evidence>
<organism evidence="2 3">
    <name type="scientific">Fomitopsis schrenkii</name>
    <name type="common">Brown rot fungus</name>
    <dbReference type="NCBI Taxonomy" id="2126942"/>
    <lineage>
        <taxon>Eukaryota</taxon>
        <taxon>Fungi</taxon>
        <taxon>Dikarya</taxon>
        <taxon>Basidiomycota</taxon>
        <taxon>Agaricomycotina</taxon>
        <taxon>Agaricomycetes</taxon>
        <taxon>Polyporales</taxon>
        <taxon>Fomitopsis</taxon>
    </lineage>
</organism>
<evidence type="ECO:0000256" key="1">
    <source>
        <dbReference type="SAM" id="SignalP"/>
    </source>
</evidence>
<evidence type="ECO:0000313" key="2">
    <source>
        <dbReference type="EMBL" id="EPT02253.1"/>
    </source>
</evidence>
<keyword evidence="3" id="KW-1185">Reference proteome</keyword>
<dbReference type="HOGENOM" id="CLU_111198_0_0_1"/>
<dbReference type="Proteomes" id="UP000015241">
    <property type="component" value="Unassembled WGS sequence"/>
</dbReference>
<gene>
    <name evidence="2" type="ORF">FOMPIDRAFT_1047956</name>
</gene>
<protein>
    <submittedName>
        <fullName evidence="2">Uncharacterized protein</fullName>
    </submittedName>
</protein>